<dbReference type="OrthoDB" id="45515at2759"/>
<dbReference type="Gene3D" id="6.10.140.530">
    <property type="match status" value="3"/>
</dbReference>
<evidence type="ECO:0000313" key="2">
    <source>
        <dbReference type="EMBL" id="OEU07253.1"/>
    </source>
</evidence>
<reference evidence="2 3" key="1">
    <citation type="submission" date="2016-09" db="EMBL/GenBank/DDBJ databases">
        <title>Extensive genetic diversity and differential bi-allelic expression allows diatom success in the polar Southern Ocean.</title>
        <authorList>
            <consortium name="DOE Joint Genome Institute"/>
            <person name="Mock T."/>
            <person name="Otillar R.P."/>
            <person name="Strauss J."/>
            <person name="Dupont C."/>
            <person name="Frickenhaus S."/>
            <person name="Maumus F."/>
            <person name="Mcmullan M."/>
            <person name="Sanges R."/>
            <person name="Schmutz J."/>
            <person name="Toseland A."/>
            <person name="Valas R."/>
            <person name="Veluchamy A."/>
            <person name="Ward B.J."/>
            <person name="Allen A."/>
            <person name="Barry K."/>
            <person name="Falciatore A."/>
            <person name="Ferrante M."/>
            <person name="Fortunato A.E."/>
            <person name="Gloeckner G."/>
            <person name="Gruber A."/>
            <person name="Hipkin R."/>
            <person name="Janech M."/>
            <person name="Kroth P."/>
            <person name="Leese F."/>
            <person name="Lindquist E."/>
            <person name="Lyon B.R."/>
            <person name="Martin J."/>
            <person name="Mayer C."/>
            <person name="Parker M."/>
            <person name="Quesneville H."/>
            <person name="Raymond J."/>
            <person name="Uhlig C."/>
            <person name="Valentin K.U."/>
            <person name="Worden A.Z."/>
            <person name="Armbrust E.V."/>
            <person name="Bowler C."/>
            <person name="Green B."/>
            <person name="Moulton V."/>
            <person name="Van Oosterhout C."/>
            <person name="Grigoriev I."/>
        </authorList>
    </citation>
    <scope>NUCLEOTIDE SEQUENCE [LARGE SCALE GENOMIC DNA]</scope>
    <source>
        <strain evidence="2 3">CCMP1102</strain>
    </source>
</reference>
<proteinExistence type="predicted"/>
<dbReference type="EMBL" id="KV784387">
    <property type="protein sequence ID" value="OEU07253.1"/>
    <property type="molecule type" value="Genomic_DNA"/>
</dbReference>
<evidence type="ECO:0000259" key="1">
    <source>
        <dbReference type="Pfam" id="PF03457"/>
    </source>
</evidence>
<dbReference type="Pfam" id="PF03457">
    <property type="entry name" value="HA"/>
    <property type="match status" value="3"/>
</dbReference>
<dbReference type="PANTHER" id="PTHR33418:SF1">
    <property type="entry name" value="HELICASE-ASSOCIATED DOMAIN-CONTAINING PROTEIN"/>
    <property type="match status" value="1"/>
</dbReference>
<name>A0A1E7ENZ6_9STRA</name>
<sequence>MYQKLVAYKKKFKSTSVPKIYVEDPKLGNWVSTQRRYHNNDMIGENRVDLLNSVGFVWETYKTLPWDEMFQRLVRYKEEHHTTIVPDRYEKDPKLGRWVSHQRTYYNKKGIPVERVKRLDSIGFVWNPLDEQWMEMYQKLVAYKKEHRSTNVPRCYMKVPELGRWVGSQRQAYINTARGILSKKRLELLNSINFVWSAR</sequence>
<dbReference type="AlphaFoldDB" id="A0A1E7ENZ6"/>
<dbReference type="PANTHER" id="PTHR33418">
    <property type="entry name" value="HELICASE-ASSOCIATED"/>
    <property type="match status" value="1"/>
</dbReference>
<accession>A0A1E7ENZ6</accession>
<dbReference type="InParanoid" id="A0A1E7ENZ6"/>
<feature type="domain" description="Helicase-associated" evidence="1">
    <location>
        <begin position="130"/>
        <end position="194"/>
    </location>
</feature>
<dbReference type="InterPro" id="IPR005114">
    <property type="entry name" value="Helicase_assoc"/>
</dbReference>
<keyword evidence="3" id="KW-1185">Reference proteome</keyword>
<feature type="domain" description="Helicase-associated" evidence="1">
    <location>
        <begin position="64"/>
        <end position="124"/>
    </location>
</feature>
<organism evidence="2 3">
    <name type="scientific">Fragilariopsis cylindrus CCMP1102</name>
    <dbReference type="NCBI Taxonomy" id="635003"/>
    <lineage>
        <taxon>Eukaryota</taxon>
        <taxon>Sar</taxon>
        <taxon>Stramenopiles</taxon>
        <taxon>Ochrophyta</taxon>
        <taxon>Bacillariophyta</taxon>
        <taxon>Bacillariophyceae</taxon>
        <taxon>Bacillariophycidae</taxon>
        <taxon>Bacillariales</taxon>
        <taxon>Bacillariaceae</taxon>
        <taxon>Fragilariopsis</taxon>
    </lineage>
</organism>
<dbReference type="Proteomes" id="UP000095751">
    <property type="component" value="Unassembled WGS sequence"/>
</dbReference>
<feature type="domain" description="Helicase-associated" evidence="1">
    <location>
        <begin position="1"/>
        <end position="56"/>
    </location>
</feature>
<protein>
    <recommendedName>
        <fullName evidence="1">Helicase-associated domain-containing protein</fullName>
    </recommendedName>
</protein>
<dbReference type="KEGG" id="fcy:FRACYDRAFT_197864"/>
<evidence type="ECO:0000313" key="3">
    <source>
        <dbReference type="Proteomes" id="UP000095751"/>
    </source>
</evidence>
<gene>
    <name evidence="2" type="ORF">FRACYDRAFT_197864</name>
</gene>